<dbReference type="InterPro" id="IPR050992">
    <property type="entry name" value="CheZ_family_phosphatases"/>
</dbReference>
<protein>
    <submittedName>
        <fullName evidence="4">Chemotaxis protein CheC</fullName>
    </submittedName>
</protein>
<feature type="domain" description="CheC-like protein" evidence="3">
    <location>
        <begin position="107"/>
        <end position="142"/>
    </location>
</feature>
<dbReference type="InterPro" id="IPR028976">
    <property type="entry name" value="CheC-like_sf"/>
</dbReference>
<proteinExistence type="predicted"/>
<dbReference type="Gene3D" id="3.40.1550.10">
    <property type="entry name" value="CheC-like"/>
    <property type="match status" value="1"/>
</dbReference>
<dbReference type="Pfam" id="PF04509">
    <property type="entry name" value="CheC"/>
    <property type="match status" value="2"/>
</dbReference>
<evidence type="ECO:0000313" key="5">
    <source>
        <dbReference type="Proteomes" id="UP000617402"/>
    </source>
</evidence>
<feature type="domain" description="CheC-like protein" evidence="3">
    <location>
        <begin position="10"/>
        <end position="41"/>
    </location>
</feature>
<keyword evidence="2" id="KW-0378">Hydrolase</keyword>
<evidence type="ECO:0000256" key="2">
    <source>
        <dbReference type="ARBA" id="ARBA00022801"/>
    </source>
</evidence>
<dbReference type="InterPro" id="IPR007597">
    <property type="entry name" value="CheC"/>
</dbReference>
<evidence type="ECO:0000256" key="1">
    <source>
        <dbReference type="ARBA" id="ARBA00022500"/>
    </source>
</evidence>
<gene>
    <name evidence="4" type="ORF">H1S01_01375</name>
</gene>
<dbReference type="EMBL" id="JACVHF010000001">
    <property type="protein sequence ID" value="MBC9783157.1"/>
    <property type="molecule type" value="Genomic_DNA"/>
</dbReference>
<evidence type="ECO:0000313" key="4">
    <source>
        <dbReference type="EMBL" id="MBC9783157.1"/>
    </source>
</evidence>
<comment type="caution">
    <text evidence="4">The sequence shown here is derived from an EMBL/GenBank/DDBJ whole genome shotgun (WGS) entry which is preliminary data.</text>
</comment>
<reference evidence="4 5" key="1">
    <citation type="submission" date="2020-07" db="EMBL/GenBank/DDBJ databases">
        <title>Draft whole-genome sequence of Heliobacterium chlorum DSM 3682, type strain.</title>
        <authorList>
            <person name="Kyndt J.A."/>
            <person name="Meyer T.E."/>
            <person name="Imhoff J.F."/>
        </authorList>
    </citation>
    <scope>NUCLEOTIDE SEQUENCE [LARGE SCALE GENOMIC DNA]</scope>
    <source>
        <strain evidence="4 5">DSM 3682</strain>
    </source>
</reference>
<dbReference type="Proteomes" id="UP000617402">
    <property type="component" value="Unassembled WGS sequence"/>
</dbReference>
<accession>A0ABR7SZ71</accession>
<dbReference type="SUPFAM" id="SSF103039">
    <property type="entry name" value="CheC-like"/>
    <property type="match status" value="1"/>
</dbReference>
<keyword evidence="5" id="KW-1185">Reference proteome</keyword>
<organism evidence="4 5">
    <name type="scientific">Heliobacterium chlorum</name>
    <dbReference type="NCBI Taxonomy" id="2698"/>
    <lineage>
        <taxon>Bacteria</taxon>
        <taxon>Bacillati</taxon>
        <taxon>Bacillota</taxon>
        <taxon>Clostridia</taxon>
        <taxon>Eubacteriales</taxon>
        <taxon>Heliobacteriaceae</taxon>
        <taxon>Heliobacterium</taxon>
    </lineage>
</organism>
<sequence length="230" mass="24617">MNDLKDMNAFHLDVLREISNIGAGNAATALSTLLQKKVDMKVSRVIPMQFNEITEYVGGAENIVASVFSRIEGDISGNMLFVIGEENAKGLVDNLTGTDGDGQFSDMALSVLQEIGNILAGSYLTALADFTGFELQTSVPSLAVDMAGAMLSFGLMEIGRSGDWAIMIDAEIHTEEESGTDDSAVDKEINKGENMDKGGKGKSGHIFLLPDPESFEKIFIALGVHRYGSN</sequence>
<evidence type="ECO:0000259" key="3">
    <source>
        <dbReference type="Pfam" id="PF04509"/>
    </source>
</evidence>
<dbReference type="CDD" id="cd17909">
    <property type="entry name" value="CheC_ClassI"/>
    <property type="match status" value="1"/>
</dbReference>
<dbReference type="PANTHER" id="PTHR43693">
    <property type="entry name" value="PROTEIN PHOSPHATASE CHEZ"/>
    <property type="match status" value="1"/>
</dbReference>
<dbReference type="RefSeq" id="WP_188038326.1">
    <property type="nucleotide sequence ID" value="NZ_JACVHF010000001.1"/>
</dbReference>
<name>A0ABR7SZ71_HELCL</name>
<keyword evidence="1" id="KW-0145">Chemotaxis</keyword>
<dbReference type="PANTHER" id="PTHR43693:SF1">
    <property type="entry name" value="PROTEIN PHOSPHATASE CHEZ"/>
    <property type="match status" value="1"/>
</dbReference>